<reference evidence="2" key="1">
    <citation type="journal article" date="2014" name="Front. Microbiol.">
        <title>High frequency of phylogenetically diverse reductive dehalogenase-homologous genes in deep subseafloor sedimentary metagenomes.</title>
        <authorList>
            <person name="Kawai M."/>
            <person name="Futagami T."/>
            <person name="Toyoda A."/>
            <person name="Takaki Y."/>
            <person name="Nishi S."/>
            <person name="Hori S."/>
            <person name="Arai W."/>
            <person name="Tsubouchi T."/>
            <person name="Morono Y."/>
            <person name="Uchiyama I."/>
            <person name="Ito T."/>
            <person name="Fujiyama A."/>
            <person name="Inagaki F."/>
            <person name="Takami H."/>
        </authorList>
    </citation>
    <scope>NUCLEOTIDE SEQUENCE</scope>
    <source>
        <strain evidence="2">Expedition CK06-06</strain>
    </source>
</reference>
<evidence type="ECO:0000313" key="2">
    <source>
        <dbReference type="EMBL" id="GAI75949.1"/>
    </source>
</evidence>
<sequence>MPITDISFRRGTSTVLGTLIFIGIIFTAVIPMFLVMRQADTLHEMRKYELAQLDEEKAFENLYVYAHANESFPTDLTVEVENKGDLSAKVVSLWVNDEFFELNQLISPMSGMKDLGSFNVSRVLDLEYVVMVTTDRGKIFVFDIPLTWTIYGWKSPIVSIEVLIEHLHGSGEFKIEITGPENRTAMAQKNELRCFTFTSPGTYTVEIFRGSQLLHTEIETLDFQNNPLWRVFA</sequence>
<dbReference type="EMBL" id="BARW01007765">
    <property type="protein sequence ID" value="GAI75949.1"/>
    <property type="molecule type" value="Genomic_DNA"/>
</dbReference>
<keyword evidence="1" id="KW-0472">Membrane</keyword>
<protein>
    <submittedName>
        <fullName evidence="2">Uncharacterized protein</fullName>
    </submittedName>
</protein>
<organism evidence="2">
    <name type="scientific">marine sediment metagenome</name>
    <dbReference type="NCBI Taxonomy" id="412755"/>
    <lineage>
        <taxon>unclassified sequences</taxon>
        <taxon>metagenomes</taxon>
        <taxon>ecological metagenomes</taxon>
    </lineage>
</organism>
<proteinExistence type="predicted"/>
<evidence type="ECO:0000256" key="1">
    <source>
        <dbReference type="SAM" id="Phobius"/>
    </source>
</evidence>
<keyword evidence="1" id="KW-0812">Transmembrane</keyword>
<comment type="caution">
    <text evidence="2">The sequence shown here is derived from an EMBL/GenBank/DDBJ whole genome shotgun (WGS) entry which is preliminary data.</text>
</comment>
<name>X1T7I7_9ZZZZ</name>
<keyword evidence="1" id="KW-1133">Transmembrane helix</keyword>
<accession>X1T7I7</accession>
<dbReference type="AlphaFoldDB" id="X1T7I7"/>
<gene>
    <name evidence="2" type="ORF">S12H4_16090</name>
</gene>
<feature type="transmembrane region" description="Helical" evidence="1">
    <location>
        <begin position="15"/>
        <end position="36"/>
    </location>
</feature>